<dbReference type="PROSITE" id="PS50889">
    <property type="entry name" value="S4"/>
    <property type="match status" value="1"/>
</dbReference>
<dbReference type="Pfam" id="PF17774">
    <property type="entry name" value="YlmH_RBD"/>
    <property type="match status" value="1"/>
</dbReference>
<dbReference type="Pfam" id="PF01479">
    <property type="entry name" value="S4"/>
    <property type="match status" value="1"/>
</dbReference>
<dbReference type="PANTHER" id="PTHR13633">
    <property type="entry name" value="MITOCHONDRIAL TRANSCRIPTION RESCUE FACTOR 1"/>
    <property type="match status" value="1"/>
</dbReference>
<accession>A0ABQ1NME7</accession>
<dbReference type="Proteomes" id="UP000619534">
    <property type="component" value="Unassembled WGS sequence"/>
</dbReference>
<evidence type="ECO:0000313" key="4">
    <source>
        <dbReference type="Proteomes" id="UP000619534"/>
    </source>
</evidence>
<dbReference type="Gene3D" id="3.10.290.10">
    <property type="entry name" value="RNA-binding S4 domain"/>
    <property type="match status" value="1"/>
</dbReference>
<dbReference type="InterPro" id="IPR012677">
    <property type="entry name" value="Nucleotide-bd_a/b_plait_sf"/>
</dbReference>
<evidence type="ECO:0000259" key="2">
    <source>
        <dbReference type="SMART" id="SM00363"/>
    </source>
</evidence>
<dbReference type="SUPFAM" id="SSF55174">
    <property type="entry name" value="Alpha-L RNA-binding motif"/>
    <property type="match status" value="1"/>
</dbReference>
<organism evidence="3 4">
    <name type="scientific">Thalassobacillus devorans</name>
    <dbReference type="NCBI Taxonomy" id="279813"/>
    <lineage>
        <taxon>Bacteria</taxon>
        <taxon>Bacillati</taxon>
        <taxon>Bacillota</taxon>
        <taxon>Bacilli</taxon>
        <taxon>Bacillales</taxon>
        <taxon>Bacillaceae</taxon>
        <taxon>Thalassobacillus</taxon>
    </lineage>
</organism>
<dbReference type="RefSeq" id="WP_062445760.1">
    <property type="nucleotide sequence ID" value="NZ_BMCJ01000001.1"/>
</dbReference>
<dbReference type="SMART" id="SM00363">
    <property type="entry name" value="S4"/>
    <property type="match status" value="1"/>
</dbReference>
<evidence type="ECO:0000313" key="3">
    <source>
        <dbReference type="EMBL" id="GGC80767.1"/>
    </source>
</evidence>
<comment type="caution">
    <text evidence="3">The sequence shown here is derived from an EMBL/GenBank/DDBJ whole genome shotgun (WGS) entry which is preliminary data.</text>
</comment>
<dbReference type="PANTHER" id="PTHR13633:SF3">
    <property type="entry name" value="MITOCHONDRIAL TRANSCRIPTION RESCUE FACTOR 1"/>
    <property type="match status" value="1"/>
</dbReference>
<keyword evidence="4" id="KW-1185">Reference proteome</keyword>
<sequence>MEIYQHFRKEEQPFIDQVISWQEEVGRNFQSKLTDFLDPREQFIFESLLGNHPDFTWKLFGGNEEAERERAILAPYYEEIEPEHFDLTLLEASYPEKFVTLSHPDVLGAFMSLGIKRKKLGDLVVKDGVVQIIVASEIADYVRMNLEGIKKASVQFQEAPFDRMLSSDEEWEQVDTTVSSLRLDTVVKEIYRMSRQKAALFIDKSQVKVNFRIVEDPSFKLEAGDMISIRGKGRSKLEDVLGTTKKDKYKVVISRLK</sequence>
<protein>
    <submittedName>
        <fullName evidence="3">RNA-binding protein S4</fullName>
    </submittedName>
</protein>
<dbReference type="Gene3D" id="3.30.1370.160">
    <property type="match status" value="1"/>
</dbReference>
<dbReference type="InterPro" id="IPR040591">
    <property type="entry name" value="RqcP2_RBD"/>
</dbReference>
<feature type="domain" description="RNA-binding S4" evidence="2">
    <location>
        <begin position="181"/>
        <end position="238"/>
    </location>
</feature>
<dbReference type="CDD" id="cd00165">
    <property type="entry name" value="S4"/>
    <property type="match status" value="1"/>
</dbReference>
<evidence type="ECO:0000256" key="1">
    <source>
        <dbReference type="PROSITE-ProRule" id="PRU00182"/>
    </source>
</evidence>
<name>A0ABQ1NME7_9BACI</name>
<proteinExistence type="predicted"/>
<keyword evidence="1" id="KW-0694">RNA-binding</keyword>
<dbReference type="InterPro" id="IPR002942">
    <property type="entry name" value="S4_RNA-bd"/>
</dbReference>
<dbReference type="Gene3D" id="3.30.70.330">
    <property type="match status" value="1"/>
</dbReference>
<dbReference type="InterPro" id="IPR036986">
    <property type="entry name" value="S4_RNA-bd_sf"/>
</dbReference>
<dbReference type="EMBL" id="BMCJ01000001">
    <property type="protein sequence ID" value="GGC80767.1"/>
    <property type="molecule type" value="Genomic_DNA"/>
</dbReference>
<gene>
    <name evidence="3" type="ORF">GCM10007216_09180</name>
</gene>
<reference evidence="4" key="1">
    <citation type="journal article" date="2019" name="Int. J. Syst. Evol. Microbiol.">
        <title>The Global Catalogue of Microorganisms (GCM) 10K type strain sequencing project: providing services to taxonomists for standard genome sequencing and annotation.</title>
        <authorList>
            <consortium name="The Broad Institute Genomics Platform"/>
            <consortium name="The Broad Institute Genome Sequencing Center for Infectious Disease"/>
            <person name="Wu L."/>
            <person name="Ma J."/>
        </authorList>
    </citation>
    <scope>NUCLEOTIDE SEQUENCE [LARGE SCALE GENOMIC DNA]</scope>
    <source>
        <strain evidence="4">CCM 7282</strain>
    </source>
</reference>